<dbReference type="EMBL" id="FO203443">
    <property type="protein sequence ID" value="CCI55411.1"/>
    <property type="molecule type" value="Genomic_DNA"/>
</dbReference>
<evidence type="ECO:0000256" key="1">
    <source>
        <dbReference type="SAM" id="MobiDB-lite"/>
    </source>
</evidence>
<protein>
    <submittedName>
        <fullName evidence="2">PH01B015M02.12 protein</fullName>
    </submittedName>
</protein>
<name>L0P1R7_PHYED</name>
<evidence type="ECO:0000313" key="2">
    <source>
        <dbReference type="EMBL" id="CCI55411.1"/>
    </source>
</evidence>
<feature type="compositionally biased region" description="Basic and acidic residues" evidence="1">
    <location>
        <begin position="172"/>
        <end position="185"/>
    </location>
</feature>
<dbReference type="AlphaFoldDB" id="L0P1R7"/>
<proteinExistence type="predicted"/>
<gene>
    <name evidence="2" type="primary">PH01B015M02.12</name>
</gene>
<accession>L0P1R7</accession>
<feature type="region of interest" description="Disordered" evidence="1">
    <location>
        <begin position="172"/>
        <end position="201"/>
    </location>
</feature>
<reference evidence="2" key="1">
    <citation type="submission" date="2012-05" db="EMBL/GenBank/DDBJ databases">
        <authorList>
            <person name="Han B."/>
            <person name="Lu Y."/>
            <person name="Feng Q."/>
            <person name="Zhao Q."/>
            <person name="Lu T.T."/>
            <person name="Li Y."/>
            <person name="Liu K.Y."/>
            <person name="Huang X.H."/>
            <person name="Fan D.L."/>
            <person name="Weng Q.J."/>
            <person name="Zhang L."/>
            <person name="Lu Y.Q."/>
            <person name="Guo Y.L."/>
            <person name="Li W.J."/>
            <person name="Zhou C.C."/>
            <person name="Lu H.Y."/>
            <person name="Huang T."/>
            <person name="Zhu C.R."/>
            <person name="Zhao Y."/>
            <person name="Hu T."/>
            <person name="Yao N."/>
        </authorList>
    </citation>
    <scope>NUCLEOTIDE SEQUENCE</scope>
</reference>
<sequence length="251" mass="28698">MEASWPELSVAVISSGESTPEVLEGEQPRSAISLSQWIQRHTSELEKWSILYDTDGARYEIMATNISEVCNSVLKEPPQPNDIWKKASGGPRICRGTWTRRWRRPECTTSSAKFHSYDLDTNYKDLWSNTVQWALPYESLRSLNSDIGVKNYDLFPSVICAENWPVDMNDFDKQHRHGESRDKGKWKAASTKTSQRRSISGRPGTLRIEDLHCNSIGNIDTPCYTATLLEIRRVDIKEDVEEEDLAPAEFE</sequence>
<organism evidence="2">
    <name type="scientific">Phyllostachys edulis</name>
    <name type="common">Tortoise shell bamboo</name>
    <name type="synonym">Bambusa edulis</name>
    <dbReference type="NCBI Taxonomy" id="38705"/>
    <lineage>
        <taxon>Eukaryota</taxon>
        <taxon>Viridiplantae</taxon>
        <taxon>Streptophyta</taxon>
        <taxon>Embryophyta</taxon>
        <taxon>Tracheophyta</taxon>
        <taxon>Spermatophyta</taxon>
        <taxon>Magnoliopsida</taxon>
        <taxon>Liliopsida</taxon>
        <taxon>Poales</taxon>
        <taxon>Poaceae</taxon>
        <taxon>BOP clade</taxon>
        <taxon>Bambusoideae</taxon>
        <taxon>Arundinarodae</taxon>
        <taxon>Arundinarieae</taxon>
        <taxon>Arundinariinae</taxon>
        <taxon>Phyllostachys</taxon>
    </lineage>
</organism>